<comment type="caution">
    <text evidence="6">The sequence shown here is derived from an EMBL/GenBank/DDBJ whole genome shotgun (WGS) entry which is preliminary data.</text>
</comment>
<evidence type="ECO:0000256" key="2">
    <source>
        <dbReference type="ARBA" id="ARBA00023125"/>
    </source>
</evidence>
<reference evidence="7" key="1">
    <citation type="journal article" date="2019" name="Int. J. Syst. Evol. Microbiol.">
        <title>The Global Catalogue of Microorganisms (GCM) 10K type strain sequencing project: providing services to taxonomists for standard genome sequencing and annotation.</title>
        <authorList>
            <consortium name="The Broad Institute Genomics Platform"/>
            <consortium name="The Broad Institute Genome Sequencing Center for Infectious Disease"/>
            <person name="Wu L."/>
            <person name="Ma J."/>
        </authorList>
    </citation>
    <scope>NUCLEOTIDE SEQUENCE [LARGE SCALE GENOMIC DNA]</scope>
    <source>
        <strain evidence="7">ICMP 6774ER</strain>
    </source>
</reference>
<evidence type="ECO:0000313" key="6">
    <source>
        <dbReference type="EMBL" id="MFD1937861.1"/>
    </source>
</evidence>
<evidence type="ECO:0000256" key="4">
    <source>
        <dbReference type="PROSITE-ProRule" id="PRU00335"/>
    </source>
</evidence>
<dbReference type="PROSITE" id="PS01081">
    <property type="entry name" value="HTH_TETR_1"/>
    <property type="match status" value="1"/>
</dbReference>
<evidence type="ECO:0000256" key="3">
    <source>
        <dbReference type="ARBA" id="ARBA00023163"/>
    </source>
</evidence>
<dbReference type="Proteomes" id="UP001597368">
    <property type="component" value="Unassembled WGS sequence"/>
</dbReference>
<keyword evidence="1" id="KW-0805">Transcription regulation</keyword>
<keyword evidence="7" id="KW-1185">Reference proteome</keyword>
<accession>A0ABW4T7U7</accession>
<dbReference type="SUPFAM" id="SSF46689">
    <property type="entry name" value="Homeodomain-like"/>
    <property type="match status" value="1"/>
</dbReference>
<dbReference type="EMBL" id="JBHUFV010000061">
    <property type="protein sequence ID" value="MFD1937861.1"/>
    <property type="molecule type" value="Genomic_DNA"/>
</dbReference>
<dbReference type="InterPro" id="IPR001647">
    <property type="entry name" value="HTH_TetR"/>
</dbReference>
<sequence>MTDEAGLRARKKAKTRRALVEGAMRLFAEKGFEQTTLAEIAASAEVSTRTFFSYFASKEEVVFFDADERLGRTLAMVGHRQEGESVAQLLLRVVEAGATWEDEFASRLAAERFRLVMTVPALQARALHLLFDSQRRVAEALCAAYPDELDPVSAAAAVGAMVGAAKLAAVMSLAKGEPYAEAWTAVRRAAQVVAGGLDALGRPARATA</sequence>
<dbReference type="PRINTS" id="PR00455">
    <property type="entry name" value="HTHTETR"/>
</dbReference>
<dbReference type="InterPro" id="IPR009057">
    <property type="entry name" value="Homeodomain-like_sf"/>
</dbReference>
<evidence type="ECO:0000259" key="5">
    <source>
        <dbReference type="PROSITE" id="PS50977"/>
    </source>
</evidence>
<evidence type="ECO:0000256" key="1">
    <source>
        <dbReference type="ARBA" id="ARBA00023015"/>
    </source>
</evidence>
<dbReference type="InterPro" id="IPR023772">
    <property type="entry name" value="DNA-bd_HTH_TetR-type_CS"/>
</dbReference>
<dbReference type="Gene3D" id="1.10.10.60">
    <property type="entry name" value="Homeodomain-like"/>
    <property type="match status" value="1"/>
</dbReference>
<dbReference type="InterPro" id="IPR050109">
    <property type="entry name" value="HTH-type_TetR-like_transc_reg"/>
</dbReference>
<dbReference type="PANTHER" id="PTHR30055">
    <property type="entry name" value="HTH-TYPE TRANSCRIPTIONAL REGULATOR RUTR"/>
    <property type="match status" value="1"/>
</dbReference>
<protein>
    <submittedName>
        <fullName evidence="6">TetR/AcrR family transcriptional regulator</fullName>
    </submittedName>
</protein>
<organism evidence="6 7">
    <name type="scientific">Nonomuraea mangrovi</name>
    <dbReference type="NCBI Taxonomy" id="2316207"/>
    <lineage>
        <taxon>Bacteria</taxon>
        <taxon>Bacillati</taxon>
        <taxon>Actinomycetota</taxon>
        <taxon>Actinomycetes</taxon>
        <taxon>Streptosporangiales</taxon>
        <taxon>Streptosporangiaceae</taxon>
        <taxon>Nonomuraea</taxon>
    </lineage>
</organism>
<dbReference type="RefSeq" id="WP_379579413.1">
    <property type="nucleotide sequence ID" value="NZ_JBHUFV010000061.1"/>
</dbReference>
<dbReference type="PROSITE" id="PS50977">
    <property type="entry name" value="HTH_TETR_2"/>
    <property type="match status" value="1"/>
</dbReference>
<dbReference type="Pfam" id="PF00440">
    <property type="entry name" value="TetR_N"/>
    <property type="match status" value="1"/>
</dbReference>
<name>A0ABW4T7U7_9ACTN</name>
<dbReference type="Gene3D" id="1.10.357.10">
    <property type="entry name" value="Tetracycline Repressor, domain 2"/>
    <property type="match status" value="1"/>
</dbReference>
<evidence type="ECO:0000313" key="7">
    <source>
        <dbReference type="Proteomes" id="UP001597368"/>
    </source>
</evidence>
<feature type="domain" description="HTH tetR-type" evidence="5">
    <location>
        <begin position="13"/>
        <end position="73"/>
    </location>
</feature>
<gene>
    <name evidence="6" type="ORF">ACFSKW_40960</name>
</gene>
<proteinExistence type="predicted"/>
<keyword evidence="2 4" id="KW-0238">DNA-binding</keyword>
<keyword evidence="3" id="KW-0804">Transcription</keyword>
<feature type="DNA-binding region" description="H-T-H motif" evidence="4">
    <location>
        <begin position="36"/>
        <end position="55"/>
    </location>
</feature>
<dbReference type="PANTHER" id="PTHR30055:SF234">
    <property type="entry name" value="HTH-TYPE TRANSCRIPTIONAL REGULATOR BETI"/>
    <property type="match status" value="1"/>
</dbReference>